<dbReference type="InterPro" id="IPR004089">
    <property type="entry name" value="MCPsignal_dom"/>
</dbReference>
<keyword evidence="5 7" id="KW-0807">Transducer</keyword>
<evidence type="ECO:0000313" key="12">
    <source>
        <dbReference type="Proteomes" id="UP000186513"/>
    </source>
</evidence>
<dbReference type="CDD" id="cd06225">
    <property type="entry name" value="HAMP"/>
    <property type="match status" value="1"/>
</dbReference>
<evidence type="ECO:0000313" key="11">
    <source>
        <dbReference type="EMBL" id="SFZ77876.1"/>
    </source>
</evidence>
<dbReference type="GO" id="GO:0016020">
    <property type="term" value="C:membrane"/>
    <property type="evidence" value="ECO:0007669"/>
    <property type="project" value="UniProtKB-SubCell"/>
</dbReference>
<feature type="domain" description="Methyl-accepting transducer" evidence="9">
    <location>
        <begin position="268"/>
        <end position="504"/>
    </location>
</feature>
<reference evidence="11 12" key="1">
    <citation type="submission" date="2016-11" db="EMBL/GenBank/DDBJ databases">
        <authorList>
            <person name="Jaros S."/>
            <person name="Januszkiewicz K."/>
            <person name="Wedrychowicz H."/>
        </authorList>
    </citation>
    <scope>NUCLEOTIDE SEQUENCE [LARGE SCALE GENOMIC DNA]</scope>
    <source>
        <strain evidence="11 12">DSM 18899</strain>
    </source>
</reference>
<dbReference type="Pfam" id="PF00672">
    <property type="entry name" value="HAMP"/>
    <property type="match status" value="1"/>
</dbReference>
<evidence type="ECO:0000256" key="1">
    <source>
        <dbReference type="ARBA" id="ARBA00004141"/>
    </source>
</evidence>
<evidence type="ECO:0000256" key="5">
    <source>
        <dbReference type="ARBA" id="ARBA00023224"/>
    </source>
</evidence>
<dbReference type="PANTHER" id="PTHR32089:SF119">
    <property type="entry name" value="METHYL-ACCEPTING CHEMOTAXIS PROTEIN CTPL"/>
    <property type="match status" value="1"/>
</dbReference>
<dbReference type="Pfam" id="PF12729">
    <property type="entry name" value="4HB_MCP_1"/>
    <property type="match status" value="1"/>
</dbReference>
<evidence type="ECO:0000256" key="8">
    <source>
        <dbReference type="SAM" id="Phobius"/>
    </source>
</evidence>
<keyword evidence="4 8" id="KW-0472">Membrane</keyword>
<dbReference type="Proteomes" id="UP000186513">
    <property type="component" value="Unassembled WGS sequence"/>
</dbReference>
<dbReference type="PRINTS" id="PR00260">
    <property type="entry name" value="CHEMTRNSDUCR"/>
</dbReference>
<evidence type="ECO:0000256" key="3">
    <source>
        <dbReference type="ARBA" id="ARBA00022989"/>
    </source>
</evidence>
<keyword evidence="3 8" id="KW-1133">Transmembrane helix</keyword>
<keyword evidence="2 8" id="KW-0812">Transmembrane</keyword>
<proteinExistence type="inferred from homology"/>
<dbReference type="Gene3D" id="1.10.287.950">
    <property type="entry name" value="Methyl-accepting chemotaxis protein"/>
    <property type="match status" value="1"/>
</dbReference>
<keyword evidence="12" id="KW-1185">Reference proteome</keyword>
<dbReference type="GO" id="GO:0006935">
    <property type="term" value="P:chemotaxis"/>
    <property type="evidence" value="ECO:0007669"/>
    <property type="project" value="InterPro"/>
</dbReference>
<dbReference type="SMART" id="SM00283">
    <property type="entry name" value="MA"/>
    <property type="match status" value="1"/>
</dbReference>
<dbReference type="InterPro" id="IPR024478">
    <property type="entry name" value="HlyB_4HB_MCP"/>
</dbReference>
<dbReference type="SUPFAM" id="SSF58104">
    <property type="entry name" value="Methyl-accepting chemotaxis protein (MCP) signaling domain"/>
    <property type="match status" value="1"/>
</dbReference>
<feature type="domain" description="HAMP" evidence="10">
    <location>
        <begin position="211"/>
        <end position="263"/>
    </location>
</feature>
<evidence type="ECO:0000259" key="9">
    <source>
        <dbReference type="PROSITE" id="PS50111"/>
    </source>
</evidence>
<evidence type="ECO:0000256" key="2">
    <source>
        <dbReference type="ARBA" id="ARBA00022692"/>
    </source>
</evidence>
<evidence type="ECO:0000259" key="10">
    <source>
        <dbReference type="PROSITE" id="PS50885"/>
    </source>
</evidence>
<dbReference type="InterPro" id="IPR004090">
    <property type="entry name" value="Chemotax_Me-accpt_rcpt"/>
</dbReference>
<dbReference type="Pfam" id="PF00015">
    <property type="entry name" value="MCPsignal"/>
    <property type="match status" value="1"/>
</dbReference>
<dbReference type="SMART" id="SM00304">
    <property type="entry name" value="HAMP"/>
    <property type="match status" value="2"/>
</dbReference>
<dbReference type="STRING" id="1121279.SAMN02745887_02668"/>
<organism evidence="11 12">
    <name type="scientific">Chitinimonas taiwanensis DSM 18899</name>
    <dbReference type="NCBI Taxonomy" id="1121279"/>
    <lineage>
        <taxon>Bacteria</taxon>
        <taxon>Pseudomonadati</taxon>
        <taxon>Pseudomonadota</taxon>
        <taxon>Betaproteobacteria</taxon>
        <taxon>Neisseriales</taxon>
        <taxon>Chitinibacteraceae</taxon>
        <taxon>Chitinimonas</taxon>
    </lineage>
</organism>
<dbReference type="OrthoDB" id="9806477at2"/>
<dbReference type="PROSITE" id="PS50111">
    <property type="entry name" value="CHEMOTAXIS_TRANSDUC_2"/>
    <property type="match status" value="1"/>
</dbReference>
<dbReference type="GO" id="GO:0004888">
    <property type="term" value="F:transmembrane signaling receptor activity"/>
    <property type="evidence" value="ECO:0007669"/>
    <property type="project" value="InterPro"/>
</dbReference>
<dbReference type="PANTHER" id="PTHR32089">
    <property type="entry name" value="METHYL-ACCEPTING CHEMOTAXIS PROTEIN MCPB"/>
    <property type="match status" value="1"/>
</dbReference>
<dbReference type="GO" id="GO:0007165">
    <property type="term" value="P:signal transduction"/>
    <property type="evidence" value="ECO:0007669"/>
    <property type="project" value="UniProtKB-KW"/>
</dbReference>
<evidence type="ECO:0000256" key="7">
    <source>
        <dbReference type="PROSITE-ProRule" id="PRU00284"/>
    </source>
</evidence>
<comment type="similarity">
    <text evidence="6">Belongs to the methyl-accepting chemotaxis (MCP) protein family.</text>
</comment>
<accession>A0A1K2HM43</accession>
<dbReference type="PROSITE" id="PS50885">
    <property type="entry name" value="HAMP"/>
    <property type="match status" value="1"/>
</dbReference>
<comment type="subcellular location">
    <subcellularLocation>
        <location evidence="1">Membrane</location>
        <topology evidence="1">Multi-pass membrane protein</topology>
    </subcellularLocation>
</comment>
<protein>
    <submittedName>
        <fullName evidence="11">Methyl-accepting chemotaxis protein</fullName>
    </submittedName>
</protein>
<dbReference type="FunFam" id="1.10.287.950:FF:000001">
    <property type="entry name" value="Methyl-accepting chemotaxis sensory transducer"/>
    <property type="match status" value="1"/>
</dbReference>
<feature type="transmembrane region" description="Helical" evidence="8">
    <location>
        <begin position="187"/>
        <end position="210"/>
    </location>
</feature>
<sequence length="540" mass="57515">MFQNLKISARLTVLSLILLGLVIVVVILGRTASGTATSRLSEAYHLRAVPMVALARGQDSLHRARMQIVLALEAYNRRNGEENITVMRKIEAEALKQLEEGFKPLQDSASQQLITDFRSAWKGYIAQRDRVLQLYAEGDRNTAISAFRSDLAPAFDKAADGISALLKLQAETTSSEYQRASSLVGKLSGASLAVAGLGLLLAGGLSFWIIRSISVPLRQSVSLAEKIAAGDLTTAIRVQGRDETSQLLAALAKMQQQLREMIGGIGESSVNLSQAAHHIHAAYSGIRAGSAQQSDASSSIAAAVEEMTVGFDHLASRAGNARQQAETAHQLSQQGAAQAVDASGEVERIAASVNESAQNMVRLEEHSVRISSIASTIKEIADQTNLLALNAAIEAARAGEQGRGFAVVADEVRKLAEKTGAATSDIMQALALIKSETAEVIGAMRGSAGQIDNGVQIIRALVPALGELTRGADYSRAELIELDSIYREQASASQSIAQHVEAIARMTEQTNESIAQSADTVEQLESMAEQLRGSVARFHI</sequence>
<gene>
    <name evidence="11" type="ORF">SAMN02745887_02668</name>
</gene>
<dbReference type="InterPro" id="IPR003660">
    <property type="entry name" value="HAMP_dom"/>
</dbReference>
<dbReference type="RefSeq" id="WP_072429164.1">
    <property type="nucleotide sequence ID" value="NZ_FPKR01000010.1"/>
</dbReference>
<evidence type="ECO:0000256" key="4">
    <source>
        <dbReference type="ARBA" id="ARBA00023136"/>
    </source>
</evidence>
<dbReference type="EMBL" id="FPKR01000010">
    <property type="protein sequence ID" value="SFZ77876.1"/>
    <property type="molecule type" value="Genomic_DNA"/>
</dbReference>
<name>A0A1K2HM43_9NEIS</name>
<evidence type="ECO:0000256" key="6">
    <source>
        <dbReference type="ARBA" id="ARBA00029447"/>
    </source>
</evidence>
<dbReference type="AlphaFoldDB" id="A0A1K2HM43"/>